<accession>A0ACC5R668</accession>
<keyword evidence="2" id="KW-1185">Reference proteome</keyword>
<evidence type="ECO:0000313" key="1">
    <source>
        <dbReference type="EMBL" id="MBK1867863.1"/>
    </source>
</evidence>
<name>A0ACC5R668_9HYPH</name>
<comment type="caution">
    <text evidence="1">The sequence shown here is derived from an EMBL/GenBank/DDBJ whole genome shotgun (WGS) entry which is preliminary data.</text>
</comment>
<organism evidence="1 2">
    <name type="scientific">Taklimakanibacter albus</name>
    <dbReference type="NCBI Taxonomy" id="2800327"/>
    <lineage>
        <taxon>Bacteria</taxon>
        <taxon>Pseudomonadati</taxon>
        <taxon>Pseudomonadota</taxon>
        <taxon>Alphaproteobacteria</taxon>
        <taxon>Hyphomicrobiales</taxon>
        <taxon>Aestuariivirgaceae</taxon>
        <taxon>Taklimakanibacter</taxon>
    </lineage>
</organism>
<proteinExistence type="predicted"/>
<dbReference type="Proteomes" id="UP000616151">
    <property type="component" value="Unassembled WGS sequence"/>
</dbReference>
<sequence length="734" mass="80559">MSEDASNQCPHAKAHGVPEYDVDFYADDVIRHPWDHYAAMRTLGSVIWLPRHRNFAFTRYAAVREALRNWKVFSSASGVAGDDFGCQFLRGNTLMSDPPRHDEMRAAMATPLLPAALEGLRESIEVAAVKVVDRVVGSGGFDGMADFARKLPLSLVTELVGLPDDGRANMLNWAAASFNILGVQNERGRRGVETLTEMRQWIATKATLDRLKPGSWTARIHELARDGAIPVDFVPHLFRDYINPSLDTTISATGHLIYQLGRNPEQWELLRADPTLAANAVSEAVRIGSPIRSFTRTLTQDCTIDGVDMPRGARAMMLYASANRDERRFENPDRFDIARRDLDHLGFGHGVHACAGMHLARMEMESLLKAMMSRVDRITVGEPEIALNNTIHAFSRLPVIFHPVAASASKLATGSAASGAIEVRVIDRRQEAENIISLRLARTDDNPLESFTAGSHIDLVLGDGMIRQYSLCGRPGAEGPYRIAILREEPSRGGSVAAHDSLKVGATLRIGFPRNLFPLDETGSKYILIAGGIGITPILSMAYRLHEMGGDFELHYAARSEANAAFLEELHEAPFRRRVSIYLGTDPSGMRLDPRRVLSGPRIDGRVYCCGPARLNNAVAAAAKATGWPVGSVRFERFSVGSDDVDTAFTVVARRSNLRLMVPVGRTILQVLQEAGVSVGSSCQSGVCGTCLTPVVEGLPDHRDQWQSDEEKATNRQMTICCSRSLTREIVIDI</sequence>
<reference evidence="1" key="1">
    <citation type="submission" date="2021-01" db="EMBL/GenBank/DDBJ databases">
        <authorList>
            <person name="Sun Q."/>
        </authorList>
    </citation>
    <scope>NUCLEOTIDE SEQUENCE</scope>
    <source>
        <strain evidence="1">YIM B02566</strain>
    </source>
</reference>
<evidence type="ECO:0000313" key="2">
    <source>
        <dbReference type="Proteomes" id="UP000616151"/>
    </source>
</evidence>
<gene>
    <name evidence="1" type="ORF">JHL16_16015</name>
</gene>
<protein>
    <submittedName>
        <fullName evidence="1">Cytochrome P450/oxidoreductase</fullName>
    </submittedName>
</protein>
<dbReference type="EMBL" id="JAENHL010000007">
    <property type="protein sequence ID" value="MBK1867863.1"/>
    <property type="molecule type" value="Genomic_DNA"/>
</dbReference>